<feature type="transmembrane region" description="Helical" evidence="1">
    <location>
        <begin position="12"/>
        <end position="32"/>
    </location>
</feature>
<dbReference type="InterPro" id="IPR019196">
    <property type="entry name" value="ABC_transp_unknown"/>
</dbReference>
<name>A0A2G9ZJN0_9BACT</name>
<keyword evidence="1" id="KW-1133">Transmembrane helix</keyword>
<dbReference type="AlphaFoldDB" id="A0A2G9ZJN0"/>
<accession>A0A2G9ZJN0</accession>
<feature type="transmembrane region" description="Helical" evidence="1">
    <location>
        <begin position="476"/>
        <end position="499"/>
    </location>
</feature>
<dbReference type="Pfam" id="PF23357">
    <property type="entry name" value="DUF7088"/>
    <property type="match status" value="1"/>
</dbReference>
<reference evidence="4 5" key="1">
    <citation type="submission" date="2017-09" db="EMBL/GenBank/DDBJ databases">
        <title>Depth-based differentiation of microbial function through sediment-hosted aquifers and enrichment of novel symbionts in the deep terrestrial subsurface.</title>
        <authorList>
            <person name="Probst A.J."/>
            <person name="Ladd B."/>
            <person name="Jarett J.K."/>
            <person name="Geller-Mcgrath D.E."/>
            <person name="Sieber C.M."/>
            <person name="Emerson J.B."/>
            <person name="Anantharaman K."/>
            <person name="Thomas B.C."/>
            <person name="Malmstrom R."/>
            <person name="Stieglmeier M."/>
            <person name="Klingl A."/>
            <person name="Woyke T."/>
            <person name="Ryan C.M."/>
            <person name="Banfield J.F."/>
        </authorList>
    </citation>
    <scope>NUCLEOTIDE SEQUENCE [LARGE SCALE GENOMIC DNA]</scope>
    <source>
        <strain evidence="4">CG23_combo_of_CG06-09_8_20_14_all_49_15</strain>
    </source>
</reference>
<evidence type="ECO:0000259" key="2">
    <source>
        <dbReference type="Pfam" id="PF09822"/>
    </source>
</evidence>
<organism evidence="4 5">
    <name type="scientific">Candidatus Falkowbacteria bacterium CG23_combo_of_CG06-09_8_20_14_all_49_15</name>
    <dbReference type="NCBI Taxonomy" id="1974572"/>
    <lineage>
        <taxon>Bacteria</taxon>
        <taxon>Candidatus Falkowiibacteriota</taxon>
    </lineage>
</organism>
<dbReference type="Pfam" id="PF09822">
    <property type="entry name" value="ABC_transp_aux"/>
    <property type="match status" value="1"/>
</dbReference>
<sequence length="509" mass="56697">MDMKRQSRKKTEAGISIVLIIGILAVVNFFSYQTFARFDLTANRDYSIAPASRQLAAGLDDLVSIKVFFSEPLPPEYITLKRDVTDILDEYRVYSRGQIKVVYLNPLADENVEREAMMLGIPAIQFNSYAKDKYEIVKGYLGIAVIKGARSEIIPVVQNTGNLEYQISLAVKKVTSQSRPEIALVKSHGALSAEGEISAAVKQLQELYEVKNIDLKTEEIPTTALALIIAGPKEAFADAELKKIDHFFLAGKSLLVLWDGVKVGEGLSAEKNPAGLNTILEKYGLRVNEDLVLDRAAGMASFSQGFFAFTLPYPYWPKITKNGLNQENAAVSRLESVVLPWTSSLNIKSDILTDKTRVDILVKTSPDSWRLTDNFNLSPQQNFSPTGGQGSQDVVVYLEGHFSSAFGEESTDQGRLIVAGDSDFLTDRIAANMPDNLIFFQNLVDVLALDDDLIKIRSKGVSERPIRILSDGARNFLRYGNIFALTLIVIIFGFTRYYFRRRTRFADEL</sequence>
<evidence type="ECO:0000313" key="4">
    <source>
        <dbReference type="EMBL" id="PIP33374.1"/>
    </source>
</evidence>
<protein>
    <submittedName>
        <fullName evidence="4">Uncharacterized protein</fullName>
    </submittedName>
</protein>
<comment type="caution">
    <text evidence="4">The sequence shown here is derived from an EMBL/GenBank/DDBJ whole genome shotgun (WGS) entry which is preliminary data.</text>
</comment>
<keyword evidence="1" id="KW-0812">Transmembrane</keyword>
<gene>
    <name evidence="4" type="ORF">COX22_04705</name>
</gene>
<feature type="domain" description="ABC-type uncharacterised transport system" evidence="2">
    <location>
        <begin position="179"/>
        <end position="434"/>
    </location>
</feature>
<feature type="domain" description="DUF7088" evidence="3">
    <location>
        <begin position="43"/>
        <end position="145"/>
    </location>
</feature>
<evidence type="ECO:0000256" key="1">
    <source>
        <dbReference type="SAM" id="Phobius"/>
    </source>
</evidence>
<dbReference type="InterPro" id="IPR055396">
    <property type="entry name" value="DUF7088"/>
</dbReference>
<keyword evidence="1" id="KW-0472">Membrane</keyword>
<proteinExistence type="predicted"/>
<evidence type="ECO:0000313" key="5">
    <source>
        <dbReference type="Proteomes" id="UP000230729"/>
    </source>
</evidence>
<evidence type="ECO:0000259" key="3">
    <source>
        <dbReference type="Pfam" id="PF23357"/>
    </source>
</evidence>
<dbReference type="EMBL" id="PCSD01000111">
    <property type="protein sequence ID" value="PIP33374.1"/>
    <property type="molecule type" value="Genomic_DNA"/>
</dbReference>
<dbReference type="Proteomes" id="UP000230729">
    <property type="component" value="Unassembled WGS sequence"/>
</dbReference>